<dbReference type="Proteomes" id="UP000887013">
    <property type="component" value="Unassembled WGS sequence"/>
</dbReference>
<evidence type="ECO:0000313" key="1">
    <source>
        <dbReference type="EMBL" id="GFS89066.1"/>
    </source>
</evidence>
<accession>A0A8X6N1I8</accession>
<sequence>MRGSRRYGAAPLEFGEDLCEEAGLAIDPQHLATEQVDNEQTPVPEFVLGVLHQEGFEGVRDLIAHVRVAQIEAGEDHCLEFALGLDVLCDGFAHQHIQEDDVGRVDESDVLPSLHQEAAVHSPKPHHGVCRVEVAESSASSPKKFAQAPQEFRGGCLNDRFAVRTGPGWPLTGRVGKGLGPHGSMVGGANQVVGGEEGRLGRQRGRLLGLVLEQQVVVVAHHHVQLARPEAGQ</sequence>
<dbReference type="AlphaFoldDB" id="A0A8X6N1I8"/>
<evidence type="ECO:0000313" key="2">
    <source>
        <dbReference type="Proteomes" id="UP000887013"/>
    </source>
</evidence>
<dbReference type="EMBL" id="BMAW01004455">
    <property type="protein sequence ID" value="GFS89066.1"/>
    <property type="molecule type" value="Genomic_DNA"/>
</dbReference>
<dbReference type="OrthoDB" id="10587634at2759"/>
<name>A0A8X6N1I8_NEPPI</name>
<gene>
    <name evidence="1" type="primary">EYF80_053668</name>
    <name evidence="1" type="ORF">NPIL_473611</name>
</gene>
<protein>
    <submittedName>
        <fullName evidence="1">Uncharacterized protein</fullName>
    </submittedName>
</protein>
<organism evidence="1 2">
    <name type="scientific">Nephila pilipes</name>
    <name type="common">Giant wood spider</name>
    <name type="synonym">Nephila maculata</name>
    <dbReference type="NCBI Taxonomy" id="299642"/>
    <lineage>
        <taxon>Eukaryota</taxon>
        <taxon>Metazoa</taxon>
        <taxon>Ecdysozoa</taxon>
        <taxon>Arthropoda</taxon>
        <taxon>Chelicerata</taxon>
        <taxon>Arachnida</taxon>
        <taxon>Araneae</taxon>
        <taxon>Araneomorphae</taxon>
        <taxon>Entelegynae</taxon>
        <taxon>Araneoidea</taxon>
        <taxon>Nephilidae</taxon>
        <taxon>Nephila</taxon>
    </lineage>
</organism>
<keyword evidence="2" id="KW-1185">Reference proteome</keyword>
<proteinExistence type="predicted"/>
<comment type="caution">
    <text evidence="1">The sequence shown here is derived from an EMBL/GenBank/DDBJ whole genome shotgun (WGS) entry which is preliminary data.</text>
</comment>
<reference evidence="1" key="1">
    <citation type="submission" date="2020-08" db="EMBL/GenBank/DDBJ databases">
        <title>Multicomponent nature underlies the extraordinary mechanical properties of spider dragline silk.</title>
        <authorList>
            <person name="Kono N."/>
            <person name="Nakamura H."/>
            <person name="Mori M."/>
            <person name="Yoshida Y."/>
            <person name="Ohtoshi R."/>
            <person name="Malay A.D."/>
            <person name="Moran D.A.P."/>
            <person name="Tomita M."/>
            <person name="Numata K."/>
            <person name="Arakawa K."/>
        </authorList>
    </citation>
    <scope>NUCLEOTIDE SEQUENCE</scope>
</reference>